<dbReference type="Proteomes" id="UP000780801">
    <property type="component" value="Unassembled WGS sequence"/>
</dbReference>
<gene>
    <name evidence="2" type="ORF">BGW38_007893</name>
</gene>
<protein>
    <submittedName>
        <fullName evidence="2">Uncharacterized protein</fullName>
    </submittedName>
</protein>
<organism evidence="2 3">
    <name type="scientific">Lunasporangiospora selenospora</name>
    <dbReference type="NCBI Taxonomy" id="979761"/>
    <lineage>
        <taxon>Eukaryota</taxon>
        <taxon>Fungi</taxon>
        <taxon>Fungi incertae sedis</taxon>
        <taxon>Mucoromycota</taxon>
        <taxon>Mortierellomycotina</taxon>
        <taxon>Mortierellomycetes</taxon>
        <taxon>Mortierellales</taxon>
        <taxon>Mortierellaceae</taxon>
        <taxon>Lunasporangiospora</taxon>
    </lineage>
</organism>
<accession>A0A9P6FKV4</accession>
<dbReference type="OrthoDB" id="660555at2759"/>
<evidence type="ECO:0000313" key="3">
    <source>
        <dbReference type="Proteomes" id="UP000780801"/>
    </source>
</evidence>
<proteinExistence type="predicted"/>
<evidence type="ECO:0000256" key="1">
    <source>
        <dbReference type="SAM" id="MobiDB-lite"/>
    </source>
</evidence>
<sequence>MGVNSRACVGCLEAFEQWQGLAPTVTASMTTTLRSTLGSISDNTGSKLNGGGIKKTATTGHLPDGLLGSNSSSETLGREDIVRLPKTVSDNIAIKTQPVK</sequence>
<feature type="non-terminal residue" evidence="2">
    <location>
        <position position="100"/>
    </location>
</feature>
<keyword evidence="3" id="KW-1185">Reference proteome</keyword>
<reference evidence="2" key="1">
    <citation type="journal article" date="2020" name="Fungal Divers.">
        <title>Resolving the Mortierellaceae phylogeny through synthesis of multi-gene phylogenetics and phylogenomics.</title>
        <authorList>
            <person name="Vandepol N."/>
            <person name="Liber J."/>
            <person name="Desiro A."/>
            <person name="Na H."/>
            <person name="Kennedy M."/>
            <person name="Barry K."/>
            <person name="Grigoriev I.V."/>
            <person name="Miller A.N."/>
            <person name="O'Donnell K."/>
            <person name="Stajich J.E."/>
            <person name="Bonito G."/>
        </authorList>
    </citation>
    <scope>NUCLEOTIDE SEQUENCE</scope>
    <source>
        <strain evidence="2">KOD1015</strain>
    </source>
</reference>
<dbReference type="EMBL" id="JAABOA010005290">
    <property type="protein sequence ID" value="KAF9577109.1"/>
    <property type="molecule type" value="Genomic_DNA"/>
</dbReference>
<name>A0A9P6FKV4_9FUNG</name>
<feature type="region of interest" description="Disordered" evidence="1">
    <location>
        <begin position="44"/>
        <end position="74"/>
    </location>
</feature>
<comment type="caution">
    <text evidence="2">The sequence shown here is derived from an EMBL/GenBank/DDBJ whole genome shotgun (WGS) entry which is preliminary data.</text>
</comment>
<evidence type="ECO:0000313" key="2">
    <source>
        <dbReference type="EMBL" id="KAF9577109.1"/>
    </source>
</evidence>
<dbReference type="AlphaFoldDB" id="A0A9P6FKV4"/>